<evidence type="ECO:0000259" key="3">
    <source>
        <dbReference type="Pfam" id="PF22456"/>
    </source>
</evidence>
<name>C5LBV3_PERM5</name>
<dbReference type="RefSeq" id="XP_002774108.1">
    <property type="nucleotide sequence ID" value="XM_002774062.1"/>
</dbReference>
<evidence type="ECO:0000259" key="2">
    <source>
        <dbReference type="Pfam" id="PF16187"/>
    </source>
</evidence>
<dbReference type="OrthoDB" id="952271at2759"/>
<organism evidence="5">
    <name type="scientific">Perkinsus marinus (strain ATCC 50983 / TXsc)</name>
    <dbReference type="NCBI Taxonomy" id="423536"/>
    <lineage>
        <taxon>Eukaryota</taxon>
        <taxon>Sar</taxon>
        <taxon>Alveolata</taxon>
        <taxon>Perkinsozoa</taxon>
        <taxon>Perkinsea</taxon>
        <taxon>Perkinsida</taxon>
        <taxon>Perkinsidae</taxon>
        <taxon>Perkinsus</taxon>
    </lineage>
</organism>
<reference evidence="4 5" key="1">
    <citation type="submission" date="2008-07" db="EMBL/GenBank/DDBJ databases">
        <authorList>
            <person name="El-Sayed N."/>
            <person name="Caler E."/>
            <person name="Inman J."/>
            <person name="Amedeo P."/>
            <person name="Hass B."/>
            <person name="Wortman J."/>
        </authorList>
    </citation>
    <scope>NUCLEOTIDE SEQUENCE [LARGE SCALE GENOMIC DNA]</scope>
    <source>
        <strain evidence="5">ATCC 50983 / TXsc</strain>
    </source>
</reference>
<dbReference type="PANTHER" id="PTHR43690:SF18">
    <property type="entry name" value="INSULIN-DEGRADING ENZYME-RELATED"/>
    <property type="match status" value="1"/>
</dbReference>
<evidence type="ECO:0000313" key="5">
    <source>
        <dbReference type="Proteomes" id="UP000007800"/>
    </source>
</evidence>
<evidence type="ECO:0000313" key="4">
    <source>
        <dbReference type="EMBL" id="EER05924.1"/>
    </source>
</evidence>
<gene>
    <name evidence="4" type="ORF">Pmar_PMAR011982</name>
</gene>
<dbReference type="GO" id="GO:0046872">
    <property type="term" value="F:metal ion binding"/>
    <property type="evidence" value="ECO:0007669"/>
    <property type="project" value="UniProtKB-KW"/>
</dbReference>
<dbReference type="GeneID" id="9064653"/>
<dbReference type="Proteomes" id="UP000007800">
    <property type="component" value="Unassembled WGS sequence"/>
</dbReference>
<dbReference type="InterPro" id="IPR050626">
    <property type="entry name" value="Peptidase_M16"/>
</dbReference>
<dbReference type="Pfam" id="PF22456">
    <property type="entry name" value="PqqF-like_C_4"/>
    <property type="match status" value="1"/>
</dbReference>
<dbReference type="Gene3D" id="3.30.830.10">
    <property type="entry name" value="Metalloenzyme, LuxS/M16 peptidase-like"/>
    <property type="match status" value="4"/>
</dbReference>
<dbReference type="EMBL" id="GG680918">
    <property type="protein sequence ID" value="EER05924.1"/>
    <property type="molecule type" value="Genomic_DNA"/>
</dbReference>
<dbReference type="InParanoid" id="C5LBV3"/>
<dbReference type="InterPro" id="IPR032632">
    <property type="entry name" value="Peptidase_M16_M"/>
</dbReference>
<dbReference type="PANTHER" id="PTHR43690">
    <property type="entry name" value="NARDILYSIN"/>
    <property type="match status" value="1"/>
</dbReference>
<dbReference type="SUPFAM" id="SSF63411">
    <property type="entry name" value="LuxS/MPP-like metallohydrolase"/>
    <property type="match status" value="3"/>
</dbReference>
<keyword evidence="1" id="KW-0479">Metal-binding</keyword>
<dbReference type="AlphaFoldDB" id="C5LBV3"/>
<dbReference type="Pfam" id="PF16187">
    <property type="entry name" value="Peptidase_M16_M"/>
    <property type="match status" value="1"/>
</dbReference>
<feature type="domain" description="Coenzyme PQQ synthesis protein F-like C-terminal lobe" evidence="3">
    <location>
        <begin position="488"/>
        <end position="564"/>
    </location>
</feature>
<accession>C5LBV3</accession>
<feature type="domain" description="Peptidase M16 middle/third" evidence="2">
    <location>
        <begin position="30"/>
        <end position="296"/>
    </location>
</feature>
<dbReference type="InterPro" id="IPR011249">
    <property type="entry name" value="Metalloenz_LuxS/M16"/>
</dbReference>
<evidence type="ECO:0000256" key="1">
    <source>
        <dbReference type="ARBA" id="ARBA00022723"/>
    </source>
</evidence>
<protein>
    <submittedName>
        <fullName evidence="4">Uncharacterized protein</fullName>
    </submittedName>
</protein>
<proteinExistence type="predicted"/>
<sequence length="647" mass="72896">MSVASRNRGAGRVSTIMEGDEDGRGDAVQVFSGGLLDEHWDKKEVQKHLDMMNSNNMFLRIVGREFEGYCDQQEKWYGTSYGVASEEVKKEIFDSWRTMEKDLSAAVEDATKGGMALPRRNPFIAERLDVKLEEEYPKDFWPAPEVLSDCGSNVRVFFKQDGRFHIPKTNVSLTLFAPYALESQRRALQVAAAGLCRTEELNEMSYDAECAGLVYRLAGNTEGLRISVSGYDDKLELLLNRVCQRLRDDKPIDEAVFERVKDRLLQGFRNTINQRPPYQHAMELIRSLTTRPYHRLTTSLDIASEFTTADVNGVIKQLLSEGIVIEGLIEGNTRADEARAIVKEATDMFSVAGNGKQPITRRAMADLSQAQEGVVVDGHKEFVITRPGANKDEKNGAVVMTLHLGWQKSPGDTSPQEDADDILLSCRGNVLSQILSQMFFDSLRTKQQLGWAGEKSPSDSISCRLNPLLSSSNLLGQPNPQPLTGSHYIVQSSLQIVERAVSMLFLVQSEVSVVEVQKRIEEFVADIPEKISSLTNDEYRDYVQAVVDNLKETPKKQADEFNRHMVEISARRFDFERRPRLIKAIETDPEIRDKQKMVDYARTAFSTGPRVWARVTGSAESLPDELSDAEVDSIRDKHTWVESNSYF</sequence>
<dbReference type="InterPro" id="IPR054734">
    <property type="entry name" value="PqqF-like_C_4"/>
</dbReference>
<keyword evidence="5" id="KW-1185">Reference proteome</keyword>